<gene>
    <name evidence="13" type="ORF">ILYODFUR_032591</name>
</gene>
<feature type="domain" description="Ig-like" evidence="12">
    <location>
        <begin position="1"/>
        <end position="102"/>
    </location>
</feature>
<protein>
    <recommendedName>
        <fullName evidence="12">Ig-like domain-containing protein</fullName>
    </recommendedName>
</protein>
<keyword evidence="14" id="KW-1185">Reference proteome</keyword>
<keyword evidence="9" id="KW-0325">Glycoprotein</keyword>
<dbReference type="PANTHER" id="PTHR25466">
    <property type="entry name" value="T-LYMPHOCYTE ACTIVATION ANTIGEN"/>
    <property type="match status" value="1"/>
</dbReference>
<accession>A0ABV0UN81</accession>
<keyword evidence="8" id="KW-0675">Receptor</keyword>
<dbReference type="Gene3D" id="2.60.40.10">
    <property type="entry name" value="Immunoglobulins"/>
    <property type="match status" value="1"/>
</dbReference>
<dbReference type="InterPro" id="IPR013106">
    <property type="entry name" value="Ig_V-set"/>
</dbReference>
<evidence type="ECO:0000256" key="5">
    <source>
        <dbReference type="ARBA" id="ARBA00022989"/>
    </source>
</evidence>
<keyword evidence="4" id="KW-0732">Signal</keyword>
<evidence type="ECO:0000256" key="7">
    <source>
        <dbReference type="ARBA" id="ARBA00023157"/>
    </source>
</evidence>
<keyword evidence="2" id="KW-1003">Cell membrane</keyword>
<keyword evidence="5 11" id="KW-1133">Transmembrane helix</keyword>
<comment type="subcellular location">
    <subcellularLocation>
        <location evidence="1">Cell membrane</location>
        <topology evidence="1">Single-pass type I membrane protein</topology>
    </subcellularLocation>
</comment>
<evidence type="ECO:0000256" key="3">
    <source>
        <dbReference type="ARBA" id="ARBA00022692"/>
    </source>
</evidence>
<feature type="non-terminal residue" evidence="13">
    <location>
        <position position="1"/>
    </location>
</feature>
<dbReference type="InterPro" id="IPR007110">
    <property type="entry name" value="Ig-like_dom"/>
</dbReference>
<evidence type="ECO:0000256" key="1">
    <source>
        <dbReference type="ARBA" id="ARBA00004251"/>
    </source>
</evidence>
<organism evidence="13 14">
    <name type="scientific">Ilyodon furcidens</name>
    <name type="common">goldbreast splitfin</name>
    <dbReference type="NCBI Taxonomy" id="33524"/>
    <lineage>
        <taxon>Eukaryota</taxon>
        <taxon>Metazoa</taxon>
        <taxon>Chordata</taxon>
        <taxon>Craniata</taxon>
        <taxon>Vertebrata</taxon>
        <taxon>Euteleostomi</taxon>
        <taxon>Actinopterygii</taxon>
        <taxon>Neopterygii</taxon>
        <taxon>Teleostei</taxon>
        <taxon>Neoteleostei</taxon>
        <taxon>Acanthomorphata</taxon>
        <taxon>Ovalentaria</taxon>
        <taxon>Atherinomorphae</taxon>
        <taxon>Cyprinodontiformes</taxon>
        <taxon>Goodeidae</taxon>
        <taxon>Ilyodon</taxon>
    </lineage>
</organism>
<dbReference type="InterPro" id="IPR003599">
    <property type="entry name" value="Ig_sub"/>
</dbReference>
<comment type="caution">
    <text evidence="13">The sequence shown here is derived from an EMBL/GenBank/DDBJ whole genome shotgun (WGS) entry which is preliminary data.</text>
</comment>
<evidence type="ECO:0000256" key="4">
    <source>
        <dbReference type="ARBA" id="ARBA00022729"/>
    </source>
</evidence>
<dbReference type="InterPro" id="IPR036179">
    <property type="entry name" value="Ig-like_dom_sf"/>
</dbReference>
<keyword evidence="7" id="KW-1015">Disulfide bond</keyword>
<dbReference type="SMART" id="SM00408">
    <property type="entry name" value="IGc2"/>
    <property type="match status" value="1"/>
</dbReference>
<evidence type="ECO:0000256" key="10">
    <source>
        <dbReference type="ARBA" id="ARBA00023319"/>
    </source>
</evidence>
<proteinExistence type="predicted"/>
<evidence type="ECO:0000256" key="6">
    <source>
        <dbReference type="ARBA" id="ARBA00023136"/>
    </source>
</evidence>
<sequence>QKNITAEPGQNITLSCEAPDGKTIIVVEWSRTDFEKEYVLLYKDEQLDPFYQDQSFKNRVDLDYGLMKYGNISLVLKNVTTDDTGTYKCRIQNQGNRERKIICSIKLNVVPPPSSTPPGDRTGSEEDGGKKNISVVLIDVPLVCIIFVVAGILIYKKTSCWIQKPGSSESANPEAV</sequence>
<evidence type="ECO:0000256" key="8">
    <source>
        <dbReference type="ARBA" id="ARBA00023170"/>
    </source>
</evidence>
<dbReference type="PROSITE" id="PS50835">
    <property type="entry name" value="IG_LIKE"/>
    <property type="match status" value="1"/>
</dbReference>
<dbReference type="PANTHER" id="PTHR25466:SF9">
    <property type="entry name" value="FIBRONECTIN TYPE-III DOMAIN-CONTAINING PROTEIN"/>
    <property type="match status" value="1"/>
</dbReference>
<feature type="transmembrane region" description="Helical" evidence="11">
    <location>
        <begin position="133"/>
        <end position="155"/>
    </location>
</feature>
<reference evidence="13 14" key="1">
    <citation type="submission" date="2021-06" db="EMBL/GenBank/DDBJ databases">
        <authorList>
            <person name="Palmer J.M."/>
        </authorList>
    </citation>
    <scope>NUCLEOTIDE SEQUENCE [LARGE SCALE GENOMIC DNA]</scope>
    <source>
        <strain evidence="14">if_2019</strain>
        <tissue evidence="13">Muscle</tissue>
    </source>
</reference>
<dbReference type="InterPro" id="IPR051713">
    <property type="entry name" value="T-cell_Activation_Regulation"/>
</dbReference>
<dbReference type="SUPFAM" id="SSF48726">
    <property type="entry name" value="Immunoglobulin"/>
    <property type="match status" value="1"/>
</dbReference>
<evidence type="ECO:0000256" key="2">
    <source>
        <dbReference type="ARBA" id="ARBA00022475"/>
    </source>
</evidence>
<evidence type="ECO:0000313" key="13">
    <source>
        <dbReference type="EMBL" id="MEQ2245885.1"/>
    </source>
</evidence>
<dbReference type="EMBL" id="JAHRIQ010074843">
    <property type="protein sequence ID" value="MEQ2245885.1"/>
    <property type="molecule type" value="Genomic_DNA"/>
</dbReference>
<dbReference type="InterPro" id="IPR013783">
    <property type="entry name" value="Ig-like_fold"/>
</dbReference>
<dbReference type="SMART" id="SM00409">
    <property type="entry name" value="IG"/>
    <property type="match status" value="1"/>
</dbReference>
<dbReference type="Pfam" id="PF07686">
    <property type="entry name" value="V-set"/>
    <property type="match status" value="1"/>
</dbReference>
<evidence type="ECO:0000313" key="14">
    <source>
        <dbReference type="Proteomes" id="UP001482620"/>
    </source>
</evidence>
<evidence type="ECO:0000256" key="11">
    <source>
        <dbReference type="SAM" id="Phobius"/>
    </source>
</evidence>
<keyword evidence="3 11" id="KW-0812">Transmembrane</keyword>
<keyword evidence="6 11" id="KW-0472">Membrane</keyword>
<evidence type="ECO:0000259" key="12">
    <source>
        <dbReference type="PROSITE" id="PS50835"/>
    </source>
</evidence>
<dbReference type="Proteomes" id="UP001482620">
    <property type="component" value="Unassembled WGS sequence"/>
</dbReference>
<evidence type="ECO:0000256" key="9">
    <source>
        <dbReference type="ARBA" id="ARBA00023180"/>
    </source>
</evidence>
<name>A0ABV0UN81_9TELE</name>
<keyword evidence="10" id="KW-0393">Immunoglobulin domain</keyword>
<dbReference type="InterPro" id="IPR003598">
    <property type="entry name" value="Ig_sub2"/>
</dbReference>